<protein>
    <submittedName>
        <fullName evidence="1">Uncharacterized protein</fullName>
    </submittedName>
</protein>
<proteinExistence type="predicted"/>
<dbReference type="Proteomes" id="UP001205311">
    <property type="component" value="Unassembled WGS sequence"/>
</dbReference>
<evidence type="ECO:0000313" key="2">
    <source>
        <dbReference type="Proteomes" id="UP001205311"/>
    </source>
</evidence>
<evidence type="ECO:0000313" key="1">
    <source>
        <dbReference type="EMBL" id="MCP2256612.1"/>
    </source>
</evidence>
<name>A0ABT1HM80_STRSD</name>
<comment type="caution">
    <text evidence="1">The sequence shown here is derived from an EMBL/GenBank/DDBJ whole genome shotgun (WGS) entry which is preliminary data.</text>
</comment>
<sequence length="60" mass="6442">MVGRRMLIVLDNAATTDQVVPLLPGGHGRTVLITSRDHLRGLTARHGRPGGVPGDGHRPW</sequence>
<reference evidence="1 2" key="1">
    <citation type="submission" date="2022-06" db="EMBL/GenBank/DDBJ databases">
        <title>Genomic Encyclopedia of Archaeal and Bacterial Type Strains, Phase II (KMG-II): from individual species to whole genera.</title>
        <authorList>
            <person name="Goeker M."/>
        </authorList>
    </citation>
    <scope>NUCLEOTIDE SEQUENCE [LARGE SCALE GENOMIC DNA]</scope>
    <source>
        <strain evidence="1 2">DSM 40477</strain>
    </source>
</reference>
<gene>
    <name evidence="1" type="ORF">LX15_000295</name>
</gene>
<keyword evidence="2" id="KW-1185">Reference proteome</keyword>
<dbReference type="EMBL" id="JAMTCP010000001">
    <property type="protein sequence ID" value="MCP2256612.1"/>
    <property type="molecule type" value="Genomic_DNA"/>
</dbReference>
<organism evidence="1 2">
    <name type="scientific">Streptoalloteichus tenebrarius (strain ATCC 17920 / DSM 40477 / JCM 4838 / CBS 697.72 / NBRC 16177 / NCIMB 11028 / NRRL B-12390 / A12253. 1 / ISP 5477)</name>
    <name type="common">Streptomyces tenebrarius</name>
    <dbReference type="NCBI Taxonomy" id="1933"/>
    <lineage>
        <taxon>Bacteria</taxon>
        <taxon>Bacillati</taxon>
        <taxon>Actinomycetota</taxon>
        <taxon>Actinomycetes</taxon>
        <taxon>Pseudonocardiales</taxon>
        <taxon>Pseudonocardiaceae</taxon>
        <taxon>Streptoalloteichus</taxon>
    </lineage>
</organism>
<accession>A0ABT1HM80</accession>
<dbReference type="Gene3D" id="3.40.50.300">
    <property type="entry name" value="P-loop containing nucleotide triphosphate hydrolases"/>
    <property type="match status" value="1"/>
</dbReference>
<dbReference type="InterPro" id="IPR027417">
    <property type="entry name" value="P-loop_NTPase"/>
</dbReference>